<dbReference type="EMBL" id="FNNO01000001">
    <property type="protein sequence ID" value="SDW05532.1"/>
    <property type="molecule type" value="Genomic_DNA"/>
</dbReference>
<proteinExistence type="predicted"/>
<evidence type="ECO:0000256" key="2">
    <source>
        <dbReference type="SAM" id="SignalP"/>
    </source>
</evidence>
<keyword evidence="1" id="KW-1133">Transmembrane helix</keyword>
<protein>
    <submittedName>
        <fullName evidence="3">Uncharacterized protein</fullName>
    </submittedName>
</protein>
<dbReference type="PROSITE" id="PS51257">
    <property type="entry name" value="PROKAR_LIPOPROTEIN"/>
    <property type="match status" value="1"/>
</dbReference>
<name>A0A8X8IC95_9BACT</name>
<keyword evidence="4" id="KW-1185">Reference proteome</keyword>
<feature type="transmembrane region" description="Helical" evidence="1">
    <location>
        <begin position="110"/>
        <end position="128"/>
    </location>
</feature>
<dbReference type="Proteomes" id="UP000198711">
    <property type="component" value="Unassembled WGS sequence"/>
</dbReference>
<reference evidence="3 4" key="1">
    <citation type="submission" date="2016-10" db="EMBL/GenBank/DDBJ databases">
        <authorList>
            <person name="Varghese N."/>
            <person name="Submissions S."/>
        </authorList>
    </citation>
    <scope>NUCLEOTIDE SEQUENCE [LARGE SCALE GENOMIC DNA]</scope>
    <source>
        <strain evidence="3 4">DSM 25353</strain>
    </source>
</reference>
<dbReference type="AlphaFoldDB" id="A0A8X8IC95"/>
<sequence length="165" mass="18301">MKVRLMSIVLLMMGTAACTEAQMRIDPSKMNYLLNTKTNNILYRDTVYRGSREFRMLFERTGDPDLMHLYKRHQTSKIMSQVLTLAGTVAIVLGVSEISSGNNDQKTPGWLLVTGGFVSATYGGYLLLKSQQQLLQAVTVFNARHNTASLGIGVSSSKLGLVYKF</sequence>
<evidence type="ECO:0000313" key="4">
    <source>
        <dbReference type="Proteomes" id="UP000198711"/>
    </source>
</evidence>
<comment type="caution">
    <text evidence="3">The sequence shown here is derived from an EMBL/GenBank/DDBJ whole genome shotgun (WGS) entry which is preliminary data.</text>
</comment>
<evidence type="ECO:0000313" key="3">
    <source>
        <dbReference type="EMBL" id="SDW05532.1"/>
    </source>
</evidence>
<feature type="transmembrane region" description="Helical" evidence="1">
    <location>
        <begin position="78"/>
        <end position="98"/>
    </location>
</feature>
<keyword evidence="1" id="KW-0472">Membrane</keyword>
<keyword evidence="2" id="KW-0732">Signal</keyword>
<feature type="signal peptide" evidence="2">
    <location>
        <begin position="1"/>
        <end position="21"/>
    </location>
</feature>
<evidence type="ECO:0000256" key="1">
    <source>
        <dbReference type="SAM" id="Phobius"/>
    </source>
</evidence>
<dbReference type="RefSeq" id="WP_105469234.1">
    <property type="nucleotide sequence ID" value="NZ_FNNO01000001.1"/>
</dbReference>
<gene>
    <name evidence="3" type="ORF">SAMN05444410_101126</name>
</gene>
<accession>A0A8X8IC95</accession>
<organism evidence="3 4">
    <name type="scientific">Hydrobacter penzbergensis</name>
    <dbReference type="NCBI Taxonomy" id="1235997"/>
    <lineage>
        <taxon>Bacteria</taxon>
        <taxon>Pseudomonadati</taxon>
        <taxon>Bacteroidota</taxon>
        <taxon>Chitinophagia</taxon>
        <taxon>Chitinophagales</taxon>
        <taxon>Chitinophagaceae</taxon>
        <taxon>Hydrobacter</taxon>
    </lineage>
</organism>
<keyword evidence="1" id="KW-0812">Transmembrane</keyword>
<feature type="chain" id="PRO_5036503508" evidence="2">
    <location>
        <begin position="22"/>
        <end position="165"/>
    </location>
</feature>